<dbReference type="GO" id="GO:0005743">
    <property type="term" value="C:mitochondrial inner membrane"/>
    <property type="evidence" value="ECO:0007669"/>
    <property type="project" value="UniProtKB-SubCell"/>
</dbReference>
<comment type="subcellular location">
    <subcellularLocation>
        <location evidence="2">Mitochondrion inner membrane</location>
        <topology evidence="2">Single-pass membrane protein</topology>
        <orientation evidence="2">Matrix side</orientation>
    </subcellularLocation>
</comment>
<evidence type="ECO:0000313" key="18">
    <source>
        <dbReference type="Proteomes" id="UP000694413"/>
    </source>
</evidence>
<sequence length="166" mass="18218">RRRCVRRTTTPSVHRARRRWYRRGQPPATGTESEPGHEHGLTYCQGLLPGSAVAPAALSGPLGCGGARGRPGRARGRPGVPRHSARGSGTDTDSGGMWYEILPGMAIMGVCLTIPGMATIFMHRLCNGGKEKRIARYPYEWTLLERDRRLSGVNKHYVSKGLENIN</sequence>
<evidence type="ECO:0000256" key="9">
    <source>
        <dbReference type="ARBA" id="ARBA00022982"/>
    </source>
</evidence>
<evidence type="ECO:0000256" key="11">
    <source>
        <dbReference type="ARBA" id="ARBA00023128"/>
    </source>
</evidence>
<dbReference type="AlphaFoldDB" id="A0A8D2NI95"/>
<keyword evidence="5" id="KW-0813">Transport</keyword>
<evidence type="ECO:0000256" key="13">
    <source>
        <dbReference type="ARBA" id="ARBA00029847"/>
    </source>
</evidence>
<dbReference type="PANTHER" id="PTHR17098">
    <property type="entry name" value="NADH-UBIQUINONE OXIDOREDUCTASE MWFE SUBUNIT"/>
    <property type="match status" value="1"/>
</dbReference>
<evidence type="ECO:0000256" key="8">
    <source>
        <dbReference type="ARBA" id="ARBA00022792"/>
    </source>
</evidence>
<proteinExistence type="inferred from homology"/>
<organism evidence="17 18">
    <name type="scientific">Zonotrichia albicollis</name>
    <name type="common">White-throated sparrow</name>
    <name type="synonym">Fringilla albicollis</name>
    <dbReference type="NCBI Taxonomy" id="44394"/>
    <lineage>
        <taxon>Eukaryota</taxon>
        <taxon>Metazoa</taxon>
        <taxon>Chordata</taxon>
        <taxon>Craniata</taxon>
        <taxon>Vertebrata</taxon>
        <taxon>Euteleostomi</taxon>
        <taxon>Archelosauria</taxon>
        <taxon>Archosauria</taxon>
        <taxon>Dinosauria</taxon>
        <taxon>Saurischia</taxon>
        <taxon>Theropoda</taxon>
        <taxon>Coelurosauria</taxon>
        <taxon>Aves</taxon>
        <taxon>Neognathae</taxon>
        <taxon>Neoaves</taxon>
        <taxon>Telluraves</taxon>
        <taxon>Australaves</taxon>
        <taxon>Passeriformes</taxon>
        <taxon>Passerellidae</taxon>
        <taxon>Zonotrichia</taxon>
    </lineage>
</organism>
<dbReference type="Proteomes" id="UP000694413">
    <property type="component" value="Unassembled WGS sequence"/>
</dbReference>
<feature type="region of interest" description="Disordered" evidence="15">
    <location>
        <begin position="1"/>
        <end position="41"/>
    </location>
</feature>
<keyword evidence="8" id="KW-0999">Mitochondrion inner membrane</keyword>
<evidence type="ECO:0000256" key="14">
    <source>
        <dbReference type="ARBA" id="ARBA00033255"/>
    </source>
</evidence>
<gene>
    <name evidence="17" type="primary">NDUFA1</name>
</gene>
<protein>
    <recommendedName>
        <fullName evidence="4">NADH dehydrogenase [ubiquinone] 1 alpha subcomplex subunit 1</fullName>
    </recommendedName>
    <alternativeName>
        <fullName evidence="14">Complex I-MWFE</fullName>
    </alternativeName>
    <alternativeName>
        <fullName evidence="13">NADH-ubiquinone oxidoreductase MWFE subunit</fullName>
    </alternativeName>
</protein>
<keyword evidence="11" id="KW-0496">Mitochondrion</keyword>
<feature type="region of interest" description="Disordered" evidence="15">
    <location>
        <begin position="64"/>
        <end position="93"/>
    </location>
</feature>
<evidence type="ECO:0000256" key="12">
    <source>
        <dbReference type="ARBA" id="ARBA00023136"/>
    </source>
</evidence>
<keyword evidence="9" id="KW-0249">Electron transport</keyword>
<evidence type="ECO:0000256" key="7">
    <source>
        <dbReference type="ARBA" id="ARBA00022692"/>
    </source>
</evidence>
<keyword evidence="18" id="KW-1185">Reference proteome</keyword>
<evidence type="ECO:0000256" key="15">
    <source>
        <dbReference type="SAM" id="MobiDB-lite"/>
    </source>
</evidence>
<accession>A0A8D2NI95</accession>
<evidence type="ECO:0000256" key="6">
    <source>
        <dbReference type="ARBA" id="ARBA00022660"/>
    </source>
</evidence>
<evidence type="ECO:0000256" key="10">
    <source>
        <dbReference type="ARBA" id="ARBA00022989"/>
    </source>
</evidence>
<evidence type="ECO:0000256" key="2">
    <source>
        <dbReference type="ARBA" id="ARBA00004298"/>
    </source>
</evidence>
<keyword evidence="10 16" id="KW-1133">Transmembrane helix</keyword>
<evidence type="ECO:0000313" key="17">
    <source>
        <dbReference type="Ensembl" id="ENSZALP00000023588.1"/>
    </source>
</evidence>
<evidence type="ECO:0000256" key="4">
    <source>
        <dbReference type="ARBA" id="ARBA00016392"/>
    </source>
</evidence>
<reference evidence="17" key="2">
    <citation type="submission" date="2025-09" db="UniProtKB">
        <authorList>
            <consortium name="Ensembl"/>
        </authorList>
    </citation>
    <scope>IDENTIFICATION</scope>
</reference>
<evidence type="ECO:0000256" key="1">
    <source>
        <dbReference type="ARBA" id="ARBA00003195"/>
    </source>
</evidence>
<evidence type="ECO:0000256" key="5">
    <source>
        <dbReference type="ARBA" id="ARBA00022448"/>
    </source>
</evidence>
<evidence type="ECO:0000256" key="3">
    <source>
        <dbReference type="ARBA" id="ARBA00009960"/>
    </source>
</evidence>
<name>A0A8D2NI95_ZONAL</name>
<feature type="transmembrane region" description="Helical" evidence="16">
    <location>
        <begin position="101"/>
        <end position="123"/>
    </location>
</feature>
<dbReference type="PANTHER" id="PTHR17098:SF2">
    <property type="entry name" value="NADH DEHYDROGENASE [UBIQUINONE] 1 ALPHA SUBCOMPLEX SUBUNIT 1"/>
    <property type="match status" value="1"/>
</dbReference>
<evidence type="ECO:0000256" key="16">
    <source>
        <dbReference type="SAM" id="Phobius"/>
    </source>
</evidence>
<dbReference type="Pfam" id="PF15879">
    <property type="entry name" value="MWFE"/>
    <property type="match status" value="1"/>
</dbReference>
<keyword evidence="7 16" id="KW-0812">Transmembrane</keyword>
<comment type="similarity">
    <text evidence="3">Belongs to the complex I NDUFA1 subunit family.</text>
</comment>
<comment type="function">
    <text evidence="1">Accessory subunit of the mitochondrial membrane respiratory chain NADH dehydrogenase (Complex I), that is believed not to be involved in catalysis. Complex I functions in the transfer of electrons from NADH to the respiratory chain. The immediate electron acceptor for the enzyme is believed to be ubiquinone.</text>
</comment>
<keyword evidence="6" id="KW-0679">Respiratory chain</keyword>
<keyword evidence="12 16" id="KW-0472">Membrane</keyword>
<dbReference type="InterPro" id="IPR017384">
    <property type="entry name" value="NADH_Ub_cplx-1_asu_su-1"/>
</dbReference>
<reference evidence="17" key="1">
    <citation type="submission" date="2025-08" db="UniProtKB">
        <authorList>
            <consortium name="Ensembl"/>
        </authorList>
    </citation>
    <scope>IDENTIFICATION</scope>
</reference>
<dbReference type="Ensembl" id="ENSZALT00000030592.1">
    <property type="protein sequence ID" value="ENSZALP00000023588.1"/>
    <property type="gene ID" value="ENSZALG00000018234.1"/>
</dbReference>